<sequence length="212" mass="23321">IAGIKEFIETDDYIGRAKQSPVDEDLIAHAQLHHAVVDRTSPVVTLRQLGVLREWLDTRKGAAVASAQKLVSAIAASLQGVIRKDEPEDSLVALADLYTQMEPFYAGNSVDIWSMDEFVHFLGLPPSDGDAHIAKLVQVGEQMLRARDLGKDKLHWLDVYARGVGIATGNRDVLATSDQIHVASMQHLSGDALAERLTGWIASWKQQLARKH</sequence>
<accession>A0A4P9Z2M3</accession>
<dbReference type="AlphaFoldDB" id="A0A4P9Z2M3"/>
<dbReference type="Proteomes" id="UP000278143">
    <property type="component" value="Unassembled WGS sequence"/>
</dbReference>
<feature type="non-terminal residue" evidence="1">
    <location>
        <position position="1"/>
    </location>
</feature>
<evidence type="ECO:0000313" key="2">
    <source>
        <dbReference type="Proteomes" id="UP000278143"/>
    </source>
</evidence>
<dbReference type="EMBL" id="KZ989641">
    <property type="protein sequence ID" value="RKP25720.1"/>
    <property type="molecule type" value="Genomic_DNA"/>
</dbReference>
<proteinExistence type="predicted"/>
<reference evidence="2" key="1">
    <citation type="journal article" date="2018" name="Nat. Microbiol.">
        <title>Leveraging single-cell genomics to expand the fungal tree of life.</title>
        <authorList>
            <person name="Ahrendt S.R."/>
            <person name="Quandt C.A."/>
            <person name="Ciobanu D."/>
            <person name="Clum A."/>
            <person name="Salamov A."/>
            <person name="Andreopoulos B."/>
            <person name="Cheng J.F."/>
            <person name="Woyke T."/>
            <person name="Pelin A."/>
            <person name="Henrissat B."/>
            <person name="Reynolds N.K."/>
            <person name="Benny G.L."/>
            <person name="Smith M.E."/>
            <person name="James T.Y."/>
            <person name="Grigoriev I.V."/>
        </authorList>
    </citation>
    <scope>NUCLEOTIDE SEQUENCE [LARGE SCALE GENOMIC DNA]</scope>
    <source>
        <strain evidence="2">Benny S71-1</strain>
    </source>
</reference>
<dbReference type="OrthoDB" id="10542307at2759"/>
<keyword evidence="2" id="KW-1185">Reference proteome</keyword>
<evidence type="ECO:0000313" key="1">
    <source>
        <dbReference type="EMBL" id="RKP25720.1"/>
    </source>
</evidence>
<gene>
    <name evidence="1" type="ORF">SYNPS1DRAFT_28554</name>
</gene>
<organism evidence="1 2">
    <name type="scientific">Syncephalis pseudoplumigaleata</name>
    <dbReference type="NCBI Taxonomy" id="1712513"/>
    <lineage>
        <taxon>Eukaryota</taxon>
        <taxon>Fungi</taxon>
        <taxon>Fungi incertae sedis</taxon>
        <taxon>Zoopagomycota</taxon>
        <taxon>Zoopagomycotina</taxon>
        <taxon>Zoopagomycetes</taxon>
        <taxon>Zoopagales</taxon>
        <taxon>Piptocephalidaceae</taxon>
        <taxon>Syncephalis</taxon>
    </lineage>
</organism>
<name>A0A4P9Z2M3_9FUNG</name>
<protein>
    <submittedName>
        <fullName evidence="1">Uncharacterized protein</fullName>
    </submittedName>
</protein>